<dbReference type="InterPro" id="IPR011712">
    <property type="entry name" value="Sig_transdc_His_kin_sub3_dim/P"/>
</dbReference>
<dbReference type="GO" id="GO:0046983">
    <property type="term" value="F:protein dimerization activity"/>
    <property type="evidence" value="ECO:0007669"/>
    <property type="project" value="InterPro"/>
</dbReference>
<feature type="region of interest" description="Disordered" evidence="9">
    <location>
        <begin position="347"/>
        <end position="367"/>
    </location>
</feature>
<keyword evidence="10" id="KW-0812">Transmembrane</keyword>
<accession>A0A512PGW1</accession>
<dbReference type="EMBL" id="BKAL01000013">
    <property type="protein sequence ID" value="GEP70425.1"/>
    <property type="molecule type" value="Genomic_DNA"/>
</dbReference>
<evidence type="ECO:0000256" key="4">
    <source>
        <dbReference type="ARBA" id="ARBA00022679"/>
    </source>
</evidence>
<dbReference type="Pfam" id="PF07730">
    <property type="entry name" value="HisKA_3"/>
    <property type="match status" value="1"/>
</dbReference>
<name>A0A512PGW1_9CELL</name>
<dbReference type="GO" id="GO:0016020">
    <property type="term" value="C:membrane"/>
    <property type="evidence" value="ECO:0007669"/>
    <property type="project" value="InterPro"/>
</dbReference>
<evidence type="ECO:0000256" key="10">
    <source>
        <dbReference type="SAM" id="Phobius"/>
    </source>
</evidence>
<dbReference type="InterPro" id="IPR003594">
    <property type="entry name" value="HATPase_dom"/>
</dbReference>
<dbReference type="InterPro" id="IPR036890">
    <property type="entry name" value="HATPase_C_sf"/>
</dbReference>
<dbReference type="InterPro" id="IPR050482">
    <property type="entry name" value="Sensor_HK_TwoCompSys"/>
</dbReference>
<evidence type="ECO:0000256" key="3">
    <source>
        <dbReference type="ARBA" id="ARBA00022553"/>
    </source>
</evidence>
<dbReference type="AlphaFoldDB" id="A0A512PGW1"/>
<protein>
    <recommendedName>
        <fullName evidence="2">histidine kinase</fullName>
        <ecNumber evidence="2">2.7.13.3</ecNumber>
    </recommendedName>
</protein>
<evidence type="ECO:0000256" key="2">
    <source>
        <dbReference type="ARBA" id="ARBA00012438"/>
    </source>
</evidence>
<dbReference type="Gene3D" id="1.20.5.1930">
    <property type="match status" value="1"/>
</dbReference>
<proteinExistence type="predicted"/>
<dbReference type="EC" id="2.7.13.3" evidence="2"/>
<evidence type="ECO:0000256" key="6">
    <source>
        <dbReference type="ARBA" id="ARBA00022777"/>
    </source>
</evidence>
<dbReference type="GO" id="GO:0000155">
    <property type="term" value="F:phosphorelay sensor kinase activity"/>
    <property type="evidence" value="ECO:0007669"/>
    <property type="project" value="InterPro"/>
</dbReference>
<comment type="caution">
    <text evidence="13">The sequence shown here is derived from an EMBL/GenBank/DDBJ whole genome shotgun (WGS) entry which is preliminary data.</text>
</comment>
<keyword evidence="10" id="KW-0472">Membrane</keyword>
<feature type="transmembrane region" description="Helical" evidence="10">
    <location>
        <begin position="20"/>
        <end position="39"/>
    </location>
</feature>
<dbReference type="Proteomes" id="UP000321798">
    <property type="component" value="Unassembled WGS sequence"/>
</dbReference>
<evidence type="ECO:0000256" key="8">
    <source>
        <dbReference type="ARBA" id="ARBA00023012"/>
    </source>
</evidence>
<evidence type="ECO:0000313" key="14">
    <source>
        <dbReference type="Proteomes" id="UP000321798"/>
    </source>
</evidence>
<feature type="transmembrane region" description="Helical" evidence="10">
    <location>
        <begin position="51"/>
        <end position="69"/>
    </location>
</feature>
<sequence>MILGRPVVERLRRRPSLVDAVLGLALGAAFLLVPLAVAARLRHKGGMDLDLTAVDIALTVVCALALTQVRRLPLVALVVTSVANLVAMIGGWQVNLAQFGVTLAMFGYALHEPRTRAVRAAAITSVLLGITSVLSAGLRTGEWGRIDVVLWLWTATAVALAIASRRATMVALTDRALRAEETREETARRRVAEDRVRIARELHDVIAHHVAVISVQSGVAEHLIDRDPAGAREALHHVRGSARSVLAELQSVLGVLRQDETALPTAPAPGLADLAGLVATARALGTPVRVEASGPTPTLSPAAGSAAYRLVQEALTNVQKHATGAPTTVRVETSGDHLLLTVTNVAPPRTSPARAADPPHEPIGSGLGLVGMRERVLAAGGTLEVGPTPDSGFRVAALLPLTVEDR</sequence>
<dbReference type="Pfam" id="PF02518">
    <property type="entry name" value="HATPase_c"/>
    <property type="match status" value="1"/>
</dbReference>
<dbReference type="SUPFAM" id="SSF55874">
    <property type="entry name" value="ATPase domain of HSP90 chaperone/DNA topoisomerase II/histidine kinase"/>
    <property type="match status" value="1"/>
</dbReference>
<evidence type="ECO:0000259" key="11">
    <source>
        <dbReference type="Pfam" id="PF02518"/>
    </source>
</evidence>
<evidence type="ECO:0000259" key="12">
    <source>
        <dbReference type="Pfam" id="PF07730"/>
    </source>
</evidence>
<dbReference type="Gene3D" id="3.30.565.10">
    <property type="entry name" value="Histidine kinase-like ATPase, C-terminal domain"/>
    <property type="match status" value="1"/>
</dbReference>
<evidence type="ECO:0000256" key="9">
    <source>
        <dbReference type="SAM" id="MobiDB-lite"/>
    </source>
</evidence>
<dbReference type="PANTHER" id="PTHR24421:SF10">
    <property type="entry name" value="NITRATE_NITRITE SENSOR PROTEIN NARQ"/>
    <property type="match status" value="1"/>
</dbReference>
<keyword evidence="3" id="KW-0597">Phosphoprotein</keyword>
<keyword evidence="14" id="KW-1185">Reference proteome</keyword>
<evidence type="ECO:0000256" key="7">
    <source>
        <dbReference type="ARBA" id="ARBA00022840"/>
    </source>
</evidence>
<feature type="transmembrane region" description="Helical" evidence="10">
    <location>
        <begin position="117"/>
        <end position="138"/>
    </location>
</feature>
<evidence type="ECO:0000256" key="5">
    <source>
        <dbReference type="ARBA" id="ARBA00022741"/>
    </source>
</evidence>
<gene>
    <name evidence="13" type="ORF">CSO01_31400</name>
</gene>
<keyword evidence="10" id="KW-1133">Transmembrane helix</keyword>
<evidence type="ECO:0000313" key="13">
    <source>
        <dbReference type="EMBL" id="GEP70425.1"/>
    </source>
</evidence>
<dbReference type="RefSeq" id="WP_146954204.1">
    <property type="nucleotide sequence ID" value="NZ_BAABBJ010000001.1"/>
</dbReference>
<dbReference type="PANTHER" id="PTHR24421">
    <property type="entry name" value="NITRATE/NITRITE SENSOR PROTEIN NARX-RELATED"/>
    <property type="match status" value="1"/>
</dbReference>
<evidence type="ECO:0000256" key="1">
    <source>
        <dbReference type="ARBA" id="ARBA00000085"/>
    </source>
</evidence>
<dbReference type="CDD" id="cd16917">
    <property type="entry name" value="HATPase_UhpB-NarQ-NarX-like"/>
    <property type="match status" value="1"/>
</dbReference>
<feature type="domain" description="Histidine kinase/HSP90-like ATPase" evidence="11">
    <location>
        <begin position="307"/>
        <end position="402"/>
    </location>
</feature>
<dbReference type="OrthoDB" id="227596at2"/>
<keyword evidence="5" id="KW-0547">Nucleotide-binding</keyword>
<dbReference type="GO" id="GO:0005524">
    <property type="term" value="F:ATP binding"/>
    <property type="evidence" value="ECO:0007669"/>
    <property type="project" value="UniProtKB-KW"/>
</dbReference>
<feature type="domain" description="Signal transduction histidine kinase subgroup 3 dimerisation and phosphoacceptor" evidence="12">
    <location>
        <begin position="195"/>
        <end position="259"/>
    </location>
</feature>
<keyword evidence="6 13" id="KW-0418">Kinase</keyword>
<keyword evidence="4" id="KW-0808">Transferase</keyword>
<keyword evidence="8" id="KW-0902">Two-component regulatory system</keyword>
<keyword evidence="7" id="KW-0067">ATP-binding</keyword>
<comment type="catalytic activity">
    <reaction evidence="1">
        <text>ATP + protein L-histidine = ADP + protein N-phospho-L-histidine.</text>
        <dbReference type="EC" id="2.7.13.3"/>
    </reaction>
</comment>
<organism evidence="13 14">
    <name type="scientific">Cellulomonas soli</name>
    <dbReference type="NCBI Taxonomy" id="931535"/>
    <lineage>
        <taxon>Bacteria</taxon>
        <taxon>Bacillati</taxon>
        <taxon>Actinomycetota</taxon>
        <taxon>Actinomycetes</taxon>
        <taxon>Micrococcales</taxon>
        <taxon>Cellulomonadaceae</taxon>
        <taxon>Cellulomonas</taxon>
    </lineage>
</organism>
<reference evidence="13 14" key="1">
    <citation type="submission" date="2019-07" db="EMBL/GenBank/DDBJ databases">
        <title>Whole genome shotgun sequence of Cellulomonas soli NBRC 109434.</title>
        <authorList>
            <person name="Hosoyama A."/>
            <person name="Uohara A."/>
            <person name="Ohji S."/>
            <person name="Ichikawa N."/>
        </authorList>
    </citation>
    <scope>NUCLEOTIDE SEQUENCE [LARGE SCALE GENOMIC DNA]</scope>
    <source>
        <strain evidence="13 14">NBRC 109434</strain>
    </source>
</reference>
<feature type="transmembrane region" description="Helical" evidence="10">
    <location>
        <begin position="150"/>
        <end position="168"/>
    </location>
</feature>